<feature type="domain" description="ABC transmembrane type-1" evidence="8">
    <location>
        <begin position="144"/>
        <end position="343"/>
    </location>
</feature>
<evidence type="ECO:0000256" key="3">
    <source>
        <dbReference type="ARBA" id="ARBA00022475"/>
    </source>
</evidence>
<evidence type="ECO:0000259" key="8">
    <source>
        <dbReference type="PROSITE" id="PS50928"/>
    </source>
</evidence>
<dbReference type="GO" id="GO:0055085">
    <property type="term" value="P:transmembrane transport"/>
    <property type="evidence" value="ECO:0007669"/>
    <property type="project" value="InterPro"/>
</dbReference>
<dbReference type="EMBL" id="JACJIQ010000009">
    <property type="protein sequence ID" value="MBA9077906.1"/>
    <property type="molecule type" value="Genomic_DNA"/>
</dbReference>
<dbReference type="PROSITE" id="PS50928">
    <property type="entry name" value="ABC_TM1"/>
    <property type="match status" value="1"/>
</dbReference>
<evidence type="ECO:0000256" key="4">
    <source>
        <dbReference type="ARBA" id="ARBA00022692"/>
    </source>
</evidence>
<comment type="caution">
    <text evidence="9">The sequence shown here is derived from an EMBL/GenBank/DDBJ whole genome shotgun (WGS) entry which is preliminary data.</text>
</comment>
<protein>
    <submittedName>
        <fullName evidence="9">Peptide/nickel transport system permease protein</fullName>
    </submittedName>
</protein>
<dbReference type="Proteomes" id="UP000563094">
    <property type="component" value="Unassembled WGS sequence"/>
</dbReference>
<evidence type="ECO:0000256" key="5">
    <source>
        <dbReference type="ARBA" id="ARBA00022989"/>
    </source>
</evidence>
<dbReference type="PANTHER" id="PTHR43386:SF1">
    <property type="entry name" value="D,D-DIPEPTIDE TRANSPORT SYSTEM PERMEASE PROTEIN DDPC-RELATED"/>
    <property type="match status" value="1"/>
</dbReference>
<dbReference type="AlphaFoldDB" id="A0A839GSX1"/>
<feature type="transmembrane region" description="Helical" evidence="7">
    <location>
        <begin position="276"/>
        <end position="301"/>
    </location>
</feature>
<organism evidence="9 10">
    <name type="scientific">Rufibacter quisquiliarum</name>
    <dbReference type="NCBI Taxonomy" id="1549639"/>
    <lineage>
        <taxon>Bacteria</taxon>
        <taxon>Pseudomonadati</taxon>
        <taxon>Bacteroidota</taxon>
        <taxon>Cytophagia</taxon>
        <taxon>Cytophagales</taxon>
        <taxon>Hymenobacteraceae</taxon>
        <taxon>Rufibacter</taxon>
    </lineage>
</organism>
<name>A0A839GSX1_9BACT</name>
<keyword evidence="10" id="KW-1185">Reference proteome</keyword>
<dbReference type="PANTHER" id="PTHR43386">
    <property type="entry name" value="OLIGOPEPTIDE TRANSPORT SYSTEM PERMEASE PROTEIN APPC"/>
    <property type="match status" value="1"/>
</dbReference>
<dbReference type="GO" id="GO:0005886">
    <property type="term" value="C:plasma membrane"/>
    <property type="evidence" value="ECO:0007669"/>
    <property type="project" value="UniProtKB-SubCell"/>
</dbReference>
<reference evidence="9 10" key="1">
    <citation type="submission" date="2020-08" db="EMBL/GenBank/DDBJ databases">
        <title>Genomic Encyclopedia of Type Strains, Phase IV (KMG-IV): sequencing the most valuable type-strain genomes for metagenomic binning, comparative biology and taxonomic classification.</title>
        <authorList>
            <person name="Goeker M."/>
        </authorList>
    </citation>
    <scope>NUCLEOTIDE SEQUENCE [LARGE SCALE GENOMIC DNA]</scope>
    <source>
        <strain evidence="9 10">DSM 29854</strain>
    </source>
</reference>
<keyword evidence="4 7" id="KW-0812">Transmembrane</keyword>
<dbReference type="InterPro" id="IPR000515">
    <property type="entry name" value="MetI-like"/>
</dbReference>
<evidence type="ECO:0000256" key="7">
    <source>
        <dbReference type="RuleBase" id="RU363032"/>
    </source>
</evidence>
<gene>
    <name evidence="9" type="ORF">FHS90_002625</name>
</gene>
<feature type="transmembrane region" description="Helical" evidence="7">
    <location>
        <begin position="115"/>
        <end position="134"/>
    </location>
</feature>
<evidence type="ECO:0000313" key="9">
    <source>
        <dbReference type="EMBL" id="MBA9077906.1"/>
    </source>
</evidence>
<evidence type="ECO:0000256" key="1">
    <source>
        <dbReference type="ARBA" id="ARBA00004651"/>
    </source>
</evidence>
<keyword evidence="6 7" id="KW-0472">Membrane</keyword>
<dbReference type="Pfam" id="PF00528">
    <property type="entry name" value="BPD_transp_1"/>
    <property type="match status" value="1"/>
</dbReference>
<feature type="transmembrane region" description="Helical" evidence="7">
    <location>
        <begin position="321"/>
        <end position="342"/>
    </location>
</feature>
<feature type="transmembrane region" description="Helical" evidence="7">
    <location>
        <begin position="21"/>
        <end position="39"/>
    </location>
</feature>
<comment type="subcellular location">
    <subcellularLocation>
        <location evidence="1 7">Cell membrane</location>
        <topology evidence="1 7">Multi-pass membrane protein</topology>
    </subcellularLocation>
</comment>
<feature type="transmembrane region" description="Helical" evidence="7">
    <location>
        <begin position="204"/>
        <end position="227"/>
    </location>
</feature>
<keyword evidence="3" id="KW-1003">Cell membrane</keyword>
<dbReference type="SUPFAM" id="SSF161098">
    <property type="entry name" value="MetI-like"/>
    <property type="match status" value="1"/>
</dbReference>
<dbReference type="InterPro" id="IPR050366">
    <property type="entry name" value="BP-dependent_transpt_permease"/>
</dbReference>
<comment type="similarity">
    <text evidence="7">Belongs to the binding-protein-dependent transport system permease family.</text>
</comment>
<dbReference type="RefSeq" id="WP_182513289.1">
    <property type="nucleotide sequence ID" value="NZ_JACJIQ010000009.1"/>
</dbReference>
<evidence type="ECO:0000256" key="2">
    <source>
        <dbReference type="ARBA" id="ARBA00022448"/>
    </source>
</evidence>
<feature type="transmembrane region" description="Helical" evidence="7">
    <location>
        <begin position="83"/>
        <end position="108"/>
    </location>
</feature>
<keyword evidence="5 7" id="KW-1133">Transmembrane helix</keyword>
<feature type="transmembrane region" description="Helical" evidence="7">
    <location>
        <begin position="154"/>
        <end position="176"/>
    </location>
</feature>
<dbReference type="Gene3D" id="1.10.3720.10">
    <property type="entry name" value="MetI-like"/>
    <property type="match status" value="1"/>
</dbReference>
<evidence type="ECO:0000256" key="6">
    <source>
        <dbReference type="ARBA" id="ARBA00023136"/>
    </source>
</evidence>
<dbReference type="PROSITE" id="PS51257">
    <property type="entry name" value="PROKAR_LIPOPROTEIN"/>
    <property type="match status" value="1"/>
</dbReference>
<dbReference type="InterPro" id="IPR035906">
    <property type="entry name" value="MetI-like_sf"/>
</dbReference>
<accession>A0A839GSX1</accession>
<sequence>MDLKAYLLPFKKGSYIPQIIWALWWQFAFFIIACLAYFFDQDSVTSNLQETYLPPFVSNAHVLGTDHLGRDVLSSLLLSCKTAWWLTFPPLLLANILGVSLGAAAATLGNHHLKCTIASLVRWFLFSFLVWYSWELQRQQLLSPLLSAEFSNYSFLLSLLVSWVLSYVLYKILLLLPLFRKKSTIPVDSCFQKISDLWSTLPKLLLIVLLSVFAAPSLASMVVWISLSYWVYPGRLTRTALLSLRQEPYIEAAIALGTPPLPLFRRHLWPTLKGSLLVNFCFTASGLLGVGATLSFLGIGLPSAVPSWGKMLSVARLSLEAWWLFAFPAVFLLLSVLSLQVIGSRLSFKRRD</sequence>
<evidence type="ECO:0000313" key="10">
    <source>
        <dbReference type="Proteomes" id="UP000563094"/>
    </source>
</evidence>
<keyword evidence="2 7" id="KW-0813">Transport</keyword>
<dbReference type="CDD" id="cd06261">
    <property type="entry name" value="TM_PBP2"/>
    <property type="match status" value="1"/>
</dbReference>
<proteinExistence type="inferred from homology"/>